<sequence>MPMTPAPFPRAILLFLIAGLLTLGLAAPARAQSCTFSASNIVLGPVDVLGSSPTTATGNIAVNCSTFLGLLTSITVTIELGDGSAGLFGSLRRLGGPSGSSLAYDLYQNPTHTTIFGGSQGTHGGQPVVLTGSSVLSLLTTTGMNVPVYARIPGAQNAAVPGAYSATFSRQPLDVRATTETCRPVLGCDTRVTGFTFAVQAQVRPNCRVVADDLDFGQHGLLDRPVDATSQVRVTCTAGTSYSLGLGHGLQAAGIGGRQMRDLAGHRVGYQLYRDAARTQPWGLIADGLATTDAGTGVSRAVTVHGRVPPQPTPPPGAYSDTVVVTVTY</sequence>
<comment type="caution">
    <text evidence="3">The sequence shown here is derived from an EMBL/GenBank/DDBJ whole genome shotgun (WGS) entry which is preliminary data.</text>
</comment>
<evidence type="ECO:0000313" key="3">
    <source>
        <dbReference type="EMBL" id="TNH40769.1"/>
    </source>
</evidence>
<feature type="domain" description="Spore coat protein U/FanG" evidence="2">
    <location>
        <begin position="26"/>
        <end position="167"/>
    </location>
</feature>
<organism evidence="3 4">
    <name type="scientific">Paracoccus haeundaensis</name>
    <dbReference type="NCBI Taxonomy" id="225362"/>
    <lineage>
        <taxon>Bacteria</taxon>
        <taxon>Pseudomonadati</taxon>
        <taxon>Pseudomonadota</taxon>
        <taxon>Alphaproteobacteria</taxon>
        <taxon>Rhodobacterales</taxon>
        <taxon>Paracoccaceae</taxon>
        <taxon>Paracoccus</taxon>
    </lineage>
</organism>
<feature type="signal peptide" evidence="1">
    <location>
        <begin position="1"/>
        <end position="31"/>
    </location>
</feature>
<evidence type="ECO:0000256" key="1">
    <source>
        <dbReference type="SAM" id="SignalP"/>
    </source>
</evidence>
<dbReference type="InterPro" id="IPR007893">
    <property type="entry name" value="Spore_coat_U/FanG"/>
</dbReference>
<gene>
    <name evidence="3" type="ORF">FHD67_03915</name>
</gene>
<feature type="chain" id="PRO_5023050149" evidence="1">
    <location>
        <begin position="32"/>
        <end position="329"/>
    </location>
</feature>
<dbReference type="SMART" id="SM00972">
    <property type="entry name" value="SCPU"/>
    <property type="match status" value="2"/>
</dbReference>
<keyword evidence="3" id="KW-0167">Capsid protein</keyword>
<protein>
    <submittedName>
        <fullName evidence="3">Spore coat protein U domain-containing protein</fullName>
    </submittedName>
</protein>
<dbReference type="EMBL" id="VDDC01000007">
    <property type="protein sequence ID" value="TNH40769.1"/>
    <property type="molecule type" value="Genomic_DNA"/>
</dbReference>
<feature type="domain" description="Spore coat protein U/FanG" evidence="2">
    <location>
        <begin position="195"/>
        <end position="326"/>
    </location>
</feature>
<evidence type="ECO:0000313" key="4">
    <source>
        <dbReference type="Proteomes" id="UP000304880"/>
    </source>
</evidence>
<accession>A0A5C4RA41</accession>
<keyword evidence="4" id="KW-1185">Reference proteome</keyword>
<proteinExistence type="predicted"/>
<reference evidence="3 4" key="1">
    <citation type="submission" date="2019-06" db="EMBL/GenBank/DDBJ databases">
        <authorList>
            <person name="Li J."/>
        </authorList>
    </citation>
    <scope>NUCLEOTIDE SEQUENCE [LARGE SCALE GENOMIC DNA]</scope>
    <source>
        <strain evidence="3 4">CGMCC 1.8012</strain>
    </source>
</reference>
<name>A0A5C4RA41_9RHOB</name>
<keyword evidence="1" id="KW-0732">Signal</keyword>
<keyword evidence="3" id="KW-0946">Virion</keyword>
<evidence type="ECO:0000259" key="2">
    <source>
        <dbReference type="Pfam" id="PF05229"/>
    </source>
</evidence>
<dbReference type="AlphaFoldDB" id="A0A5C4RA41"/>
<dbReference type="InterPro" id="IPR053167">
    <property type="entry name" value="Spore_coat_component"/>
</dbReference>
<dbReference type="PANTHER" id="PTHR37089">
    <property type="entry name" value="PROTEIN U-RELATED"/>
    <property type="match status" value="1"/>
</dbReference>
<dbReference type="Pfam" id="PF05229">
    <property type="entry name" value="SCPU"/>
    <property type="match status" value="2"/>
</dbReference>
<dbReference type="PANTHER" id="PTHR37089:SF4">
    <property type="entry name" value="EXPORTED PROTEIN"/>
    <property type="match status" value="1"/>
</dbReference>
<dbReference type="Proteomes" id="UP000304880">
    <property type="component" value="Unassembled WGS sequence"/>
</dbReference>